<dbReference type="GO" id="GO:0016787">
    <property type="term" value="F:hydrolase activity"/>
    <property type="evidence" value="ECO:0007669"/>
    <property type="project" value="InterPro"/>
</dbReference>
<reference evidence="1 2" key="1">
    <citation type="submission" date="2019-03" db="EMBL/GenBank/DDBJ databases">
        <title>Genomic Encyclopedia of Type Strains, Phase IV (KMG-IV): sequencing the most valuable type-strain genomes for metagenomic binning, comparative biology and taxonomic classification.</title>
        <authorList>
            <person name="Goeker M."/>
        </authorList>
    </citation>
    <scope>NUCLEOTIDE SEQUENCE [LARGE SCALE GENOMIC DNA]</scope>
    <source>
        <strain evidence="1 2">DSM 20467</strain>
    </source>
</reference>
<organism evidence="1 2">
    <name type="scientific">Pectinatus cerevisiiphilus</name>
    <dbReference type="NCBI Taxonomy" id="86956"/>
    <lineage>
        <taxon>Bacteria</taxon>
        <taxon>Bacillati</taxon>
        <taxon>Bacillota</taxon>
        <taxon>Negativicutes</taxon>
        <taxon>Selenomonadales</taxon>
        <taxon>Selenomonadaceae</taxon>
        <taxon>Pectinatus</taxon>
    </lineage>
</organism>
<dbReference type="RefSeq" id="WP_132548273.1">
    <property type="nucleotide sequence ID" value="NZ_SMAA01000005.1"/>
</dbReference>
<proteinExistence type="predicted"/>
<dbReference type="EMBL" id="SMAA01000005">
    <property type="protein sequence ID" value="TCS79984.1"/>
    <property type="molecule type" value="Genomic_DNA"/>
</dbReference>
<evidence type="ECO:0000313" key="1">
    <source>
        <dbReference type="EMBL" id="TCS79984.1"/>
    </source>
</evidence>
<evidence type="ECO:0008006" key="3">
    <source>
        <dbReference type="Google" id="ProtNLM"/>
    </source>
</evidence>
<dbReference type="AlphaFoldDB" id="A0A4R3KA79"/>
<dbReference type="PANTHER" id="PTHR15394">
    <property type="entry name" value="SERINE HYDROLASE RBBP9"/>
    <property type="match status" value="1"/>
</dbReference>
<keyword evidence="2" id="KW-1185">Reference proteome</keyword>
<evidence type="ECO:0000313" key="2">
    <source>
        <dbReference type="Proteomes" id="UP000295188"/>
    </source>
</evidence>
<protein>
    <recommendedName>
        <fullName evidence="3">Serine hydrolase</fullName>
    </recommendedName>
</protein>
<dbReference type="InterPro" id="IPR029058">
    <property type="entry name" value="AB_hydrolase_fold"/>
</dbReference>
<dbReference type="Pfam" id="PF06821">
    <property type="entry name" value="Ser_hydrolase"/>
    <property type="match status" value="1"/>
</dbReference>
<accession>A0A4R3KA79</accession>
<sequence length="159" mass="17549">MPSPTEPKLGEWIGKLSESIDKLGQNIFFIAHSLGCIALLGYLETLKELPKIGGIILVSGFNKKLENIPELNNFIHTGINYKKIISAVSLRAVVTAIDDKIVPTEFSKELADNLEAKFFQLSTGGHFLDSDGFSKFPKIHEIITNMIADKQGYIGNEND</sequence>
<gene>
    <name evidence="1" type="ORF">EDC37_10552</name>
</gene>
<dbReference type="Proteomes" id="UP000295188">
    <property type="component" value="Unassembled WGS sequence"/>
</dbReference>
<dbReference type="Gene3D" id="3.40.50.1820">
    <property type="entry name" value="alpha/beta hydrolase"/>
    <property type="match status" value="1"/>
</dbReference>
<dbReference type="PANTHER" id="PTHR15394:SF3">
    <property type="entry name" value="SERINE HYDROLASE RBBP9"/>
    <property type="match status" value="1"/>
</dbReference>
<comment type="caution">
    <text evidence="1">The sequence shown here is derived from an EMBL/GenBank/DDBJ whole genome shotgun (WGS) entry which is preliminary data.</text>
</comment>
<dbReference type="OrthoDB" id="9804993at2"/>
<name>A0A4R3KA79_9FIRM</name>
<dbReference type="InterPro" id="IPR010662">
    <property type="entry name" value="RBBP9/YdeN"/>
</dbReference>
<dbReference type="SUPFAM" id="SSF53474">
    <property type="entry name" value="alpha/beta-Hydrolases"/>
    <property type="match status" value="1"/>
</dbReference>